<evidence type="ECO:0000256" key="4">
    <source>
        <dbReference type="ARBA" id="ARBA00022807"/>
    </source>
</evidence>
<comment type="caution">
    <text evidence="8">The sequence shown here is derived from an EMBL/GenBank/DDBJ whole genome shotgun (WGS) entry which is preliminary data.</text>
</comment>
<dbReference type="Gene3D" id="3.90.1720.10">
    <property type="entry name" value="endopeptidase domain like (from Nostoc punctiforme)"/>
    <property type="match status" value="1"/>
</dbReference>
<evidence type="ECO:0000313" key="9">
    <source>
        <dbReference type="Proteomes" id="UP000184001"/>
    </source>
</evidence>
<dbReference type="PROSITE" id="PS51257">
    <property type="entry name" value="PROKAR_LIPOPROTEIN"/>
    <property type="match status" value="1"/>
</dbReference>
<feature type="domain" description="NlpC/P60" evidence="7">
    <location>
        <begin position="351"/>
        <end position="483"/>
    </location>
</feature>
<dbReference type="RefSeq" id="WP_019999784.1">
    <property type="nucleotide sequence ID" value="NZ_CP192217.1"/>
</dbReference>
<sequence>MAELVRNLRKCHKGLRLAFALVVLMATCVSLAACSKTGRYPVWEYNRQNNVADLENLSQNPSDYLTHSAHTPVMTLAEQAVQFSALKTYHYAPWRQTKPSLSKEDAFWGNSAYPYGLGYAENLLPWTEAAMSRLVDSQSMETYPSMARHAITVRTSSLRVLPTVKPYFFNPALPGEGFPFDYYQNSSVHAGTPLFISHASISGEWLYAETAYASGWILANDVAFVTKEQEQLVMSGTLYAIMCDNVTLQTAEGQYLSTGFVGGVFSKAPKSGGESVSAVAGSAEGEKKARTKKDVVESMTQHKHDDMQYKMISAMEPRSYVSLLVPARNSLGQAEFFSAPVWTEQAAEIPAPLTPRAMAELAKHIIGQRYGWGGLYLDRDCSSTIRDLFMAFGVWLPRNSGPQAERGKKVISLKGLTASEKRDVIIENGIPFFSLIGLRGHIGLYLGYEPVTKMPFMLHDLWGVRTFNADRESRAIVGRISITTLRPGEERRDVKKDYFYSRILKLQIKPGMWENK</sequence>
<dbReference type="AlphaFoldDB" id="A0A8G2CB59"/>
<dbReference type="InterPro" id="IPR038765">
    <property type="entry name" value="Papain-like_cys_pep_sf"/>
</dbReference>
<dbReference type="EMBL" id="FQZR01000006">
    <property type="protein sequence ID" value="SHJ48267.1"/>
    <property type="molecule type" value="Genomic_DNA"/>
</dbReference>
<feature type="chain" id="PRO_5034705182" evidence="6">
    <location>
        <begin position="33"/>
        <end position="516"/>
    </location>
</feature>
<evidence type="ECO:0000256" key="2">
    <source>
        <dbReference type="ARBA" id="ARBA00022670"/>
    </source>
</evidence>
<dbReference type="InterPro" id="IPR000064">
    <property type="entry name" value="NLP_P60_dom"/>
</dbReference>
<evidence type="ECO:0000259" key="7">
    <source>
        <dbReference type="PROSITE" id="PS51935"/>
    </source>
</evidence>
<dbReference type="Proteomes" id="UP000184001">
    <property type="component" value="Unassembled WGS sequence"/>
</dbReference>
<dbReference type="PIRSF" id="PIRSF019015">
    <property type="entry name" value="P60_peptidase_YkfC"/>
    <property type="match status" value="1"/>
</dbReference>
<dbReference type="Pfam" id="PF12912">
    <property type="entry name" value="N_NLPC_P60"/>
    <property type="match status" value="1"/>
</dbReference>
<keyword evidence="3" id="KW-0378">Hydrolase</keyword>
<gene>
    <name evidence="8" type="ORF">SAMN05660830_02548</name>
</gene>
<evidence type="ECO:0000256" key="3">
    <source>
        <dbReference type="ARBA" id="ARBA00022801"/>
    </source>
</evidence>
<keyword evidence="6" id="KW-0732">Signal</keyword>
<dbReference type="InterPro" id="IPR025606">
    <property type="entry name" value="NLPC/P60_N_dom"/>
</dbReference>
<feature type="compositionally biased region" description="Low complexity" evidence="5">
    <location>
        <begin position="271"/>
        <end position="283"/>
    </location>
</feature>
<comment type="similarity">
    <text evidence="1">Belongs to the peptidase C40 family.</text>
</comment>
<protein>
    <submittedName>
        <fullName evidence="8">NlpC/P60 family protein</fullName>
    </submittedName>
</protein>
<evidence type="ECO:0000256" key="1">
    <source>
        <dbReference type="ARBA" id="ARBA00007074"/>
    </source>
</evidence>
<accession>A0A8G2CB59</accession>
<keyword evidence="4" id="KW-0788">Thiol protease</keyword>
<dbReference type="InterPro" id="IPR027017">
    <property type="entry name" value="P60_peptidase_YkfC"/>
</dbReference>
<dbReference type="Pfam" id="PF12913">
    <property type="entry name" value="SH3_6"/>
    <property type="match status" value="1"/>
</dbReference>
<dbReference type="PROSITE" id="PS51935">
    <property type="entry name" value="NLPC_P60"/>
    <property type="match status" value="1"/>
</dbReference>
<proteinExistence type="inferred from homology"/>
<organism evidence="8 9">
    <name type="scientific">Halodesulfovibrio aestuarii</name>
    <dbReference type="NCBI Taxonomy" id="126333"/>
    <lineage>
        <taxon>Bacteria</taxon>
        <taxon>Pseudomonadati</taxon>
        <taxon>Thermodesulfobacteriota</taxon>
        <taxon>Desulfovibrionia</taxon>
        <taxon>Desulfovibrionales</taxon>
        <taxon>Desulfovibrionaceae</taxon>
        <taxon>Halodesulfovibrio</taxon>
    </lineage>
</organism>
<evidence type="ECO:0000313" key="8">
    <source>
        <dbReference type="EMBL" id="SHJ48267.1"/>
    </source>
</evidence>
<dbReference type="SUPFAM" id="SSF54001">
    <property type="entry name" value="Cysteine proteinases"/>
    <property type="match status" value="1"/>
</dbReference>
<feature type="signal peptide" evidence="6">
    <location>
        <begin position="1"/>
        <end position="32"/>
    </location>
</feature>
<dbReference type="Pfam" id="PF00877">
    <property type="entry name" value="NLPC_P60"/>
    <property type="match status" value="1"/>
</dbReference>
<dbReference type="GO" id="GO:0008234">
    <property type="term" value="F:cysteine-type peptidase activity"/>
    <property type="evidence" value="ECO:0007669"/>
    <property type="project" value="UniProtKB-KW"/>
</dbReference>
<evidence type="ECO:0000256" key="6">
    <source>
        <dbReference type="SAM" id="SignalP"/>
    </source>
</evidence>
<feature type="compositionally biased region" description="Basic and acidic residues" evidence="5">
    <location>
        <begin position="284"/>
        <end position="300"/>
    </location>
</feature>
<reference evidence="8 9" key="1">
    <citation type="submission" date="2016-11" db="EMBL/GenBank/DDBJ databases">
        <authorList>
            <person name="Varghese N."/>
            <person name="Submissions S."/>
        </authorList>
    </citation>
    <scope>NUCLEOTIDE SEQUENCE [LARGE SCALE GENOMIC DNA]</scope>
    <source>
        <strain evidence="8 9">DSM 17919</strain>
    </source>
</reference>
<name>A0A8G2CB59_9BACT</name>
<feature type="region of interest" description="Disordered" evidence="5">
    <location>
        <begin position="269"/>
        <end position="300"/>
    </location>
</feature>
<keyword evidence="2" id="KW-0645">Protease</keyword>
<evidence type="ECO:0000256" key="5">
    <source>
        <dbReference type="SAM" id="MobiDB-lite"/>
    </source>
</evidence>
<dbReference type="GO" id="GO:0006508">
    <property type="term" value="P:proteolysis"/>
    <property type="evidence" value="ECO:0007669"/>
    <property type="project" value="UniProtKB-KW"/>
</dbReference>
<dbReference type="InterPro" id="IPR039439">
    <property type="entry name" value="SH3b1_dom"/>
</dbReference>